<keyword evidence="3" id="KW-1185">Reference proteome</keyword>
<dbReference type="GeneID" id="11507533"/>
<gene>
    <name evidence="2" type="ORF">MYCTH_50021</name>
</gene>
<dbReference type="RefSeq" id="XP_003662907.1">
    <property type="nucleotide sequence ID" value="XM_003662859.1"/>
</dbReference>
<name>G2QE79_THET4</name>
<evidence type="ECO:0000313" key="2">
    <source>
        <dbReference type="EMBL" id="AEO57662.1"/>
    </source>
</evidence>
<dbReference type="KEGG" id="mtm:MYCTH_50021"/>
<dbReference type="InParanoid" id="G2QE79"/>
<evidence type="ECO:0000313" key="3">
    <source>
        <dbReference type="Proteomes" id="UP000007322"/>
    </source>
</evidence>
<protein>
    <recommendedName>
        <fullName evidence="1">HTH psq-type domain-containing protein</fullName>
    </recommendedName>
</protein>
<dbReference type="InterPro" id="IPR007889">
    <property type="entry name" value="HTH_Psq"/>
</dbReference>
<dbReference type="Proteomes" id="UP000007322">
    <property type="component" value="Chromosome 3"/>
</dbReference>
<reference evidence="2 3" key="1">
    <citation type="journal article" date="2011" name="Nat. Biotechnol.">
        <title>Comparative genomic analysis of the thermophilic biomass-degrading fungi Myceliophthora thermophila and Thielavia terrestris.</title>
        <authorList>
            <person name="Berka R.M."/>
            <person name="Grigoriev I.V."/>
            <person name="Otillar R."/>
            <person name="Salamov A."/>
            <person name="Grimwood J."/>
            <person name="Reid I."/>
            <person name="Ishmael N."/>
            <person name="John T."/>
            <person name="Darmond C."/>
            <person name="Moisan M.-C."/>
            <person name="Henrissat B."/>
            <person name="Coutinho P.M."/>
            <person name="Lombard V."/>
            <person name="Natvig D.O."/>
            <person name="Lindquist E."/>
            <person name="Schmutz J."/>
            <person name="Lucas S."/>
            <person name="Harris P."/>
            <person name="Powlowski J."/>
            <person name="Bellemare A."/>
            <person name="Taylor D."/>
            <person name="Butler G."/>
            <person name="de Vries R.P."/>
            <person name="Allijn I.E."/>
            <person name="van den Brink J."/>
            <person name="Ushinsky S."/>
            <person name="Storms R."/>
            <person name="Powell A.J."/>
            <person name="Paulsen I.T."/>
            <person name="Elbourne L.D.H."/>
            <person name="Baker S.E."/>
            <person name="Magnuson J."/>
            <person name="LaBoissiere S."/>
            <person name="Clutterbuck A.J."/>
            <person name="Martinez D."/>
            <person name="Wogulis M."/>
            <person name="de Leon A.L."/>
            <person name="Rey M.W."/>
            <person name="Tsang A."/>
        </authorList>
    </citation>
    <scope>NUCLEOTIDE SEQUENCE [LARGE SCALE GENOMIC DNA]</scope>
    <source>
        <strain evidence="3">ATCC 42464 / BCRC 31852 / DSM 1799</strain>
    </source>
</reference>
<dbReference type="Gene3D" id="1.10.10.60">
    <property type="entry name" value="Homeodomain-like"/>
    <property type="match status" value="1"/>
</dbReference>
<dbReference type="AlphaFoldDB" id="G2QE79"/>
<accession>G2QE79</accession>
<dbReference type="VEuPathDB" id="FungiDB:MYCTH_50021"/>
<evidence type="ECO:0000259" key="1">
    <source>
        <dbReference type="Pfam" id="PF05225"/>
    </source>
</evidence>
<dbReference type="SUPFAM" id="SSF46689">
    <property type="entry name" value="Homeodomain-like"/>
    <property type="match status" value="1"/>
</dbReference>
<dbReference type="EMBL" id="CP003004">
    <property type="protein sequence ID" value="AEO57662.1"/>
    <property type="molecule type" value="Genomic_DNA"/>
</dbReference>
<proteinExistence type="predicted"/>
<dbReference type="HOGENOM" id="CLU_2905742_0_0_1"/>
<organism evidence="2 3">
    <name type="scientific">Thermothelomyces thermophilus (strain ATCC 42464 / BCRC 31852 / DSM 1799)</name>
    <name type="common">Sporotrichum thermophile</name>
    <dbReference type="NCBI Taxonomy" id="573729"/>
    <lineage>
        <taxon>Eukaryota</taxon>
        <taxon>Fungi</taxon>
        <taxon>Dikarya</taxon>
        <taxon>Ascomycota</taxon>
        <taxon>Pezizomycotina</taxon>
        <taxon>Sordariomycetes</taxon>
        <taxon>Sordariomycetidae</taxon>
        <taxon>Sordariales</taxon>
        <taxon>Chaetomiaceae</taxon>
        <taxon>Thermothelomyces</taxon>
    </lineage>
</organism>
<dbReference type="Pfam" id="PF05225">
    <property type="entry name" value="HTH_psq"/>
    <property type="match status" value="1"/>
</dbReference>
<dbReference type="OrthoDB" id="4588346at2759"/>
<dbReference type="InterPro" id="IPR009057">
    <property type="entry name" value="Homeodomain-like_sf"/>
</dbReference>
<sequence>MATIADRRIERAKREVSIALAINALNAKQVYSIRQAAKLFNVPASTLCDRFTGKRKENKVSK</sequence>
<dbReference type="GO" id="GO:0003677">
    <property type="term" value="F:DNA binding"/>
    <property type="evidence" value="ECO:0007669"/>
    <property type="project" value="InterPro"/>
</dbReference>
<feature type="domain" description="HTH psq-type" evidence="1">
    <location>
        <begin position="17"/>
        <end position="52"/>
    </location>
</feature>